<dbReference type="AlphaFoldDB" id="A0A2N9IQD8"/>
<accession>A0A2N9IQD8</accession>
<reference evidence="2" key="1">
    <citation type="submission" date="2018-02" db="EMBL/GenBank/DDBJ databases">
        <authorList>
            <person name="Cohen D.B."/>
            <person name="Kent A.D."/>
        </authorList>
    </citation>
    <scope>NUCLEOTIDE SEQUENCE</scope>
</reference>
<feature type="compositionally biased region" description="Pro residues" evidence="1">
    <location>
        <begin position="91"/>
        <end position="123"/>
    </location>
</feature>
<proteinExistence type="predicted"/>
<feature type="region of interest" description="Disordered" evidence="1">
    <location>
        <begin position="1"/>
        <end position="153"/>
    </location>
</feature>
<feature type="compositionally biased region" description="Basic and acidic residues" evidence="1">
    <location>
        <begin position="886"/>
        <end position="1023"/>
    </location>
</feature>
<feature type="compositionally biased region" description="Basic and acidic residues" evidence="1">
    <location>
        <begin position="607"/>
        <end position="628"/>
    </location>
</feature>
<feature type="region of interest" description="Disordered" evidence="1">
    <location>
        <begin position="522"/>
        <end position="546"/>
    </location>
</feature>
<dbReference type="GO" id="GO:0005634">
    <property type="term" value="C:nucleus"/>
    <property type="evidence" value="ECO:0007669"/>
    <property type="project" value="TreeGrafter"/>
</dbReference>
<feature type="region of interest" description="Disordered" evidence="1">
    <location>
        <begin position="590"/>
        <end position="637"/>
    </location>
</feature>
<feature type="region of interest" description="Disordered" evidence="1">
    <location>
        <begin position="718"/>
        <end position="1077"/>
    </location>
</feature>
<feature type="compositionally biased region" description="Polar residues" evidence="1">
    <location>
        <begin position="859"/>
        <end position="868"/>
    </location>
</feature>
<name>A0A2N9IQD8_FAGSY</name>
<feature type="compositionally biased region" description="Basic and acidic residues" evidence="1">
    <location>
        <begin position="789"/>
        <end position="802"/>
    </location>
</feature>
<feature type="compositionally biased region" description="Basic and acidic residues" evidence="1">
    <location>
        <begin position="773"/>
        <end position="782"/>
    </location>
</feature>
<sequence length="1167" mass="129043">MDAYAYQQSQRYMNMRPPQPPVPPSTSDPQHHQHHLHHQFQQAPPPRPQAPWFPNQFQYHTSQSPSPPPQWPPPPPPPPPPTHSDHLPQHPSYPPPPNPYPTHNQFPPPPPPPRPHLPPPPHSQLPQSYPQANQEWGTSNWGHQQSYNYPVPAHSNEEDWAARARAWADAKTAMENQHSQSQFTPVGRLEDQSHYYDQYPQSVDAHYPDVQHQSLPGSSYQQFPVSGAPLHRPSVVHTQETASISSEPSSHVPDAHLPYNVRDGTLAGDSSALFHHQGPSSSSVHQQEVLAPRGFVLCCLLLTPSKPSLYKCGEGRYELEVCLRVAFSVWTTSWGKILTITNLIKQDRKGAMSVCICSFWSEMGDAGDWFVKCFISGVVVLNLSGFVEDTADQNGQSYKILPLPNSSAQEGHHHVQPLHAPFMYGGNQPADSTANLADQPLDFAPRFNHDHDSHMQSSYAHHDSVGPLRGVDPVAAGHLINNWTPPVTPGLVYPSISPDIASGAQHDPSIAIHSSIPAHAAPPFGRFPGPGQPTIPSGGAPFTLSAGTALHPTTAFSGEAYGISTLSERPKKASVPNWLKEEIKKAVITTSVEHPRDETQSIEDEGIDKSFGKADQADSKSIDSSRSTEEEDDDEDYVEAAKTAAINQEIKRVLTEVLLKVTDELFDEIATKVLSEDDLTVDVHQNNVTSNHKVLPSSHLAVPGPKPSAKVLIPTLAKDSDTKSLSEKSSSSSPGDVLGLGNYASDDDDGDDEIKSSSVPNSNSVLQQSSIKKLSEDTHDTAENGISKVELKENNRSKKKMESGVGKTISVEFKSNDSAPISEMNDNRVDRDLGHTYSSKVVSVDTDDGISVSGKMLDGTNSSRSKNTAGVMESELSGEYVNVKKTSTDDPQHSESRRKLDKNDRHESKRSSGKDSLKEGDGSKIRADENGDERRRQDERHSRRGKTDDGSKERKKEQNFKPGEKAKESESRKRSDRLDVKDDRKETERLNRASAKEDTHRKRERRKDEEEDRSRHKTASESSRHKRRRSSSISSKGRNSKDNSISHANDSSDEASDDSKRKLQSRKRSSPSPVRSRRSVKHTVAALVFICLKFLKLTLLTFQFQFGFDKFRGPHIASILSAGILPTLLLRLPGEEGQDPDHLFDDIDNDPFRLGSLKCNYLVGGFF</sequence>
<protein>
    <submittedName>
        <fullName evidence="2">Uncharacterized protein</fullName>
    </submittedName>
</protein>
<evidence type="ECO:0000256" key="1">
    <source>
        <dbReference type="SAM" id="MobiDB-lite"/>
    </source>
</evidence>
<gene>
    <name evidence="2" type="ORF">FSB_LOCUS54457</name>
</gene>
<dbReference type="PANTHER" id="PTHR15439:SF25">
    <property type="match status" value="1"/>
</dbReference>
<feature type="compositionally biased region" description="Pro residues" evidence="1">
    <location>
        <begin position="17"/>
        <end position="26"/>
    </location>
</feature>
<dbReference type="InterPro" id="IPR033489">
    <property type="entry name" value="RBBP6"/>
</dbReference>
<dbReference type="GO" id="GO:0006397">
    <property type="term" value="P:mRNA processing"/>
    <property type="evidence" value="ECO:0007669"/>
    <property type="project" value="InterPro"/>
</dbReference>
<feature type="compositionally biased region" description="Pro residues" evidence="1">
    <location>
        <begin position="65"/>
        <end position="82"/>
    </location>
</feature>
<evidence type="ECO:0000313" key="2">
    <source>
        <dbReference type="EMBL" id="SPD26575.1"/>
    </source>
</evidence>
<feature type="compositionally biased region" description="Basic and acidic residues" evidence="1">
    <location>
        <begin position="825"/>
        <end position="834"/>
    </location>
</feature>
<feature type="compositionally biased region" description="Basic residues" evidence="1">
    <location>
        <begin position="1062"/>
        <end position="1077"/>
    </location>
</feature>
<dbReference type="GO" id="GO:0016567">
    <property type="term" value="P:protein ubiquitination"/>
    <property type="evidence" value="ECO:0007669"/>
    <property type="project" value="InterPro"/>
</dbReference>
<organism evidence="2">
    <name type="scientific">Fagus sylvatica</name>
    <name type="common">Beechnut</name>
    <dbReference type="NCBI Taxonomy" id="28930"/>
    <lineage>
        <taxon>Eukaryota</taxon>
        <taxon>Viridiplantae</taxon>
        <taxon>Streptophyta</taxon>
        <taxon>Embryophyta</taxon>
        <taxon>Tracheophyta</taxon>
        <taxon>Spermatophyta</taxon>
        <taxon>Magnoliopsida</taxon>
        <taxon>eudicotyledons</taxon>
        <taxon>Gunneridae</taxon>
        <taxon>Pentapetalae</taxon>
        <taxon>rosids</taxon>
        <taxon>fabids</taxon>
        <taxon>Fagales</taxon>
        <taxon>Fagaceae</taxon>
        <taxon>Fagus</taxon>
    </lineage>
</organism>
<dbReference type="GO" id="GO:0006511">
    <property type="term" value="P:ubiquitin-dependent protein catabolic process"/>
    <property type="evidence" value="ECO:0007669"/>
    <property type="project" value="TreeGrafter"/>
</dbReference>
<dbReference type="PANTHER" id="PTHR15439">
    <property type="entry name" value="RETINOBLASTOMA-BINDING PROTEIN 6"/>
    <property type="match status" value="1"/>
</dbReference>
<dbReference type="EMBL" id="OIVN01006159">
    <property type="protein sequence ID" value="SPD26575.1"/>
    <property type="molecule type" value="Genomic_DNA"/>
</dbReference>
<feature type="compositionally biased region" description="Polar residues" evidence="1">
    <location>
        <begin position="1"/>
        <end position="12"/>
    </location>
</feature>
<feature type="compositionally biased region" description="Polar residues" evidence="1">
    <location>
        <begin position="756"/>
        <end position="772"/>
    </location>
</feature>
<dbReference type="GO" id="GO:0061630">
    <property type="term" value="F:ubiquitin protein ligase activity"/>
    <property type="evidence" value="ECO:0007669"/>
    <property type="project" value="InterPro"/>
</dbReference>
<feature type="compositionally biased region" description="Polar residues" evidence="1">
    <location>
        <begin position="132"/>
        <end position="148"/>
    </location>
</feature>